<reference evidence="15" key="1">
    <citation type="journal article" date="2021" name="PeerJ">
        <title>Extensive microbial diversity within the chicken gut microbiome revealed by metagenomics and culture.</title>
        <authorList>
            <person name="Gilroy R."/>
            <person name="Ravi A."/>
            <person name="Getino M."/>
            <person name="Pursley I."/>
            <person name="Horton D.L."/>
            <person name="Alikhan N.F."/>
            <person name="Baker D."/>
            <person name="Gharbi K."/>
            <person name="Hall N."/>
            <person name="Watson M."/>
            <person name="Adriaenssens E.M."/>
            <person name="Foster-Nyarko E."/>
            <person name="Jarju S."/>
            <person name="Secka A."/>
            <person name="Antonio M."/>
            <person name="Oren A."/>
            <person name="Chaudhuri R.R."/>
            <person name="La Ragione R."/>
            <person name="Hildebrand F."/>
            <person name="Pallen M.J."/>
        </authorList>
    </citation>
    <scope>NUCLEOTIDE SEQUENCE</scope>
    <source>
        <strain evidence="15">876</strain>
    </source>
</reference>
<dbReference type="EMBL" id="JAHLFK010000058">
    <property type="protein sequence ID" value="MBU3830318.1"/>
    <property type="molecule type" value="Genomic_DNA"/>
</dbReference>
<evidence type="ECO:0000259" key="14">
    <source>
        <dbReference type="SMART" id="SM00940"/>
    </source>
</evidence>
<evidence type="ECO:0000256" key="10">
    <source>
        <dbReference type="ARBA" id="ARBA00022825"/>
    </source>
</evidence>
<dbReference type="InterPro" id="IPR013736">
    <property type="entry name" value="Xaa-Pro_dipept_C"/>
</dbReference>
<evidence type="ECO:0000259" key="13">
    <source>
        <dbReference type="SMART" id="SM00939"/>
    </source>
</evidence>
<dbReference type="GO" id="GO:0006508">
    <property type="term" value="P:proteolysis"/>
    <property type="evidence" value="ECO:0007669"/>
    <property type="project" value="UniProtKB-KW"/>
</dbReference>
<evidence type="ECO:0000256" key="2">
    <source>
        <dbReference type="ARBA" id="ARBA00003997"/>
    </source>
</evidence>
<gene>
    <name evidence="15" type="ORF">H9843_05435</name>
</gene>
<dbReference type="GO" id="GO:0008236">
    <property type="term" value="F:serine-type peptidase activity"/>
    <property type="evidence" value="ECO:0007669"/>
    <property type="project" value="UniProtKB-KW"/>
</dbReference>
<evidence type="ECO:0000256" key="12">
    <source>
        <dbReference type="ARBA" id="ARBA00031951"/>
    </source>
</evidence>
<keyword evidence="7" id="KW-0031">Aminopeptidase</keyword>
<accession>A0A9E2KV98</accession>
<dbReference type="InterPro" id="IPR008252">
    <property type="entry name" value="Pept_S15_Xpro"/>
</dbReference>
<evidence type="ECO:0000256" key="11">
    <source>
        <dbReference type="ARBA" id="ARBA00030045"/>
    </source>
</evidence>
<sequence>MRINQFSITKTSSEQKLKELKQLRLVKANEATELDPTQMWLTLLSRIHMASEQPIVVRQWLHDLLATPDLAIDEWLERNQPLTTDIFYLVAFQLLNFEPAVDFDLNHPLEDWAHIGLPFVQHTSWSTGDVVDAFYLLLNTRNKNGQSFIDQLTSEGFMAWSYKLPVYKKPLYLNGKPLASFDPSKFIREVVYIETDMDTDFDGKADLVKAEIMRPVDSNNSLKVPAIFTASPYNQGTNDEWGDKATHHVNHPLTHKVAGDDAPAEPSFPKKFTHREIKGECKKPTESFSSTPAYTLNNYLAARGYAIVYSAGIGTKDSDGLQTCGSPEQTDSMKAVVEWLHGDRVAFTDRHSGIQVKAWWCNGNVAMTGRSYLGTLATAVATTGVPGLKAIISEAAISSWYDYYRENGLVRAAGGFQGEDADVLADETFSRTKRPADYHRIEETNTKYIAGLAQAMDRKTGNYNAFWANRNYRPFIKNIKADVMMVHGLNDTNVKPSNVKALYDGLQSLPVTSKLILHQGQHIYINAFQSLDFSEMVNLWLANKLWERDNHADETLPKVLVQDNTRPETWWAYNQWTTDEAKTLYFNKTELTPDSAQDSTEFQFNDHQSPAIFSKWCEDNDAWQKALIADDGKFSYKLKTAPASQDLLLRGTPGVNVTVASSADHGLLSAQLVDFGKTKRLTASPVLMNRGGLQLGYHWATDDLREFRLQKKDSSFKVIADGHINLQNRHSAAQVDELSPNEFVKLHLEFQPIFHHLLKGHQLGLIIYSTDFGATLRGNEEISYRVKTADGSLLIPSVTTL</sequence>
<dbReference type="Gene3D" id="3.40.50.1820">
    <property type="entry name" value="alpha/beta hydrolase"/>
    <property type="match status" value="1"/>
</dbReference>
<comment type="caution">
    <text evidence="15">The sequence shown here is derived from an EMBL/GenBank/DDBJ whole genome shotgun (WGS) entry which is preliminary data.</text>
</comment>
<dbReference type="Proteomes" id="UP000824180">
    <property type="component" value="Unassembled WGS sequence"/>
</dbReference>
<comment type="similarity">
    <text evidence="3">Belongs to the peptidase S15 family.</text>
</comment>
<reference evidence="15" key="2">
    <citation type="submission" date="2021-04" db="EMBL/GenBank/DDBJ databases">
        <authorList>
            <person name="Gilroy R."/>
        </authorList>
    </citation>
    <scope>NUCLEOTIDE SEQUENCE</scope>
    <source>
        <strain evidence="15">876</strain>
    </source>
</reference>
<evidence type="ECO:0000256" key="5">
    <source>
        <dbReference type="ARBA" id="ARBA00012463"/>
    </source>
</evidence>
<evidence type="ECO:0000256" key="1">
    <source>
        <dbReference type="ARBA" id="ARBA00000123"/>
    </source>
</evidence>
<dbReference type="Gene3D" id="1.10.246.70">
    <property type="match status" value="1"/>
</dbReference>
<dbReference type="InterPro" id="IPR036313">
    <property type="entry name" value="PepX_N_dom_sf"/>
</dbReference>
<dbReference type="EC" id="3.4.14.11" evidence="5"/>
<dbReference type="GO" id="GO:0008239">
    <property type="term" value="F:dipeptidyl-peptidase activity"/>
    <property type="evidence" value="ECO:0007669"/>
    <property type="project" value="UniProtKB-EC"/>
</dbReference>
<proteinExistence type="inferred from homology"/>
<evidence type="ECO:0000313" key="15">
    <source>
        <dbReference type="EMBL" id="MBU3830318.1"/>
    </source>
</evidence>
<evidence type="ECO:0000256" key="3">
    <source>
        <dbReference type="ARBA" id="ARBA00010819"/>
    </source>
</evidence>
<keyword evidence="10" id="KW-0720">Serine protease</keyword>
<name>A0A9E2KV98_9LACO</name>
<dbReference type="GO" id="GO:0004177">
    <property type="term" value="F:aminopeptidase activity"/>
    <property type="evidence" value="ECO:0007669"/>
    <property type="project" value="UniProtKB-KW"/>
</dbReference>
<dbReference type="InterPro" id="IPR015251">
    <property type="entry name" value="PepX_N_dom"/>
</dbReference>
<dbReference type="SUPFAM" id="SSF81761">
    <property type="entry name" value="X-Prolyl dipeptidyl aminopeptidase PepX, N-terminal domain"/>
    <property type="match status" value="1"/>
</dbReference>
<organism evidence="15 16">
    <name type="scientific">Candidatus Limosilactobacillus merdavium</name>
    <dbReference type="NCBI Taxonomy" id="2838651"/>
    <lineage>
        <taxon>Bacteria</taxon>
        <taxon>Bacillati</taxon>
        <taxon>Bacillota</taxon>
        <taxon>Bacilli</taxon>
        <taxon>Lactobacillales</taxon>
        <taxon>Lactobacillaceae</taxon>
        <taxon>Limosilactobacillus</taxon>
    </lineage>
</organism>
<keyword evidence="8" id="KW-0645">Protease</keyword>
<comment type="subunit">
    <text evidence="4">Homodimer.</text>
</comment>
<evidence type="ECO:0000256" key="9">
    <source>
        <dbReference type="ARBA" id="ARBA00022801"/>
    </source>
</evidence>
<feature type="domain" description="Xaa-Pro dipeptidyl-peptidase C-terminal" evidence="13">
    <location>
        <begin position="538"/>
        <end position="794"/>
    </location>
</feature>
<dbReference type="SUPFAM" id="SSF49785">
    <property type="entry name" value="Galactose-binding domain-like"/>
    <property type="match status" value="1"/>
</dbReference>
<dbReference type="Pfam" id="PF08530">
    <property type="entry name" value="PepX_C"/>
    <property type="match status" value="1"/>
</dbReference>
<comment type="function">
    <text evidence="2">Removes N-terminal dipeptides sequentially from polypeptides having unsubstituted N-termini provided that the penultimate residue is proline.</text>
</comment>
<evidence type="ECO:0000313" key="16">
    <source>
        <dbReference type="Proteomes" id="UP000824180"/>
    </source>
</evidence>
<dbReference type="SMART" id="SM00940">
    <property type="entry name" value="PepX_N"/>
    <property type="match status" value="1"/>
</dbReference>
<protein>
    <recommendedName>
        <fullName evidence="6">Xaa-Pro dipeptidyl-peptidase</fullName>
        <ecNumber evidence="5">3.4.14.11</ecNumber>
    </recommendedName>
    <alternativeName>
        <fullName evidence="12">X-Pro dipeptidyl-peptidase</fullName>
    </alternativeName>
    <alternativeName>
        <fullName evidence="11">X-prolyl-dipeptidyl aminopeptidase</fullName>
    </alternativeName>
</protein>
<dbReference type="Pfam" id="PF02129">
    <property type="entry name" value="Peptidase_S15"/>
    <property type="match status" value="1"/>
</dbReference>
<dbReference type="SUPFAM" id="SSF53474">
    <property type="entry name" value="alpha/beta-Hydrolases"/>
    <property type="match status" value="1"/>
</dbReference>
<dbReference type="Gene3D" id="2.60.120.260">
    <property type="entry name" value="Galactose-binding domain-like"/>
    <property type="match status" value="1"/>
</dbReference>
<evidence type="ECO:0000256" key="6">
    <source>
        <dbReference type="ARBA" id="ARBA00014682"/>
    </source>
</evidence>
<dbReference type="InterPro" id="IPR008979">
    <property type="entry name" value="Galactose-bd-like_sf"/>
</dbReference>
<comment type="catalytic activity">
    <reaction evidence="1">
        <text>Hydrolyzes Xaa-Pro-|- bonds to release unblocked, N-terminal dipeptides from substrates including Ala-Pro-|-p-nitroanilide and (sequentially) Tyr-Pro-|-Phe-Pro-|-Gly-Pro-|-Ile.</text>
        <dbReference type="EC" id="3.4.14.11"/>
    </reaction>
</comment>
<keyword evidence="9 15" id="KW-0378">Hydrolase</keyword>
<dbReference type="PRINTS" id="PR00923">
    <property type="entry name" value="LACTOPTASE"/>
</dbReference>
<dbReference type="SMART" id="SM00939">
    <property type="entry name" value="PepX_C"/>
    <property type="match status" value="1"/>
</dbReference>
<evidence type="ECO:0000256" key="8">
    <source>
        <dbReference type="ARBA" id="ARBA00022670"/>
    </source>
</evidence>
<evidence type="ECO:0000256" key="7">
    <source>
        <dbReference type="ARBA" id="ARBA00022438"/>
    </source>
</evidence>
<dbReference type="Pfam" id="PF09168">
    <property type="entry name" value="PepX_N"/>
    <property type="match status" value="1"/>
</dbReference>
<dbReference type="InterPro" id="IPR000383">
    <property type="entry name" value="Xaa-Pro-like_dom"/>
</dbReference>
<evidence type="ECO:0000256" key="4">
    <source>
        <dbReference type="ARBA" id="ARBA00011738"/>
    </source>
</evidence>
<feature type="domain" description="X-Prolyl dipeptidyl aminopeptidase PepX N-terminal" evidence="14">
    <location>
        <begin position="1"/>
        <end position="157"/>
    </location>
</feature>
<dbReference type="NCBIfam" id="NF003781">
    <property type="entry name" value="PRK05371.1-2"/>
    <property type="match status" value="1"/>
</dbReference>
<dbReference type="AlphaFoldDB" id="A0A9E2KV98"/>
<dbReference type="InterPro" id="IPR029058">
    <property type="entry name" value="AB_hydrolase_fold"/>
</dbReference>